<dbReference type="PROSITE" id="PS51257">
    <property type="entry name" value="PROKAR_LIPOPROTEIN"/>
    <property type="match status" value="1"/>
</dbReference>
<name>A0ABS3AKV6_9PSED</name>
<protein>
    <recommendedName>
        <fullName evidence="3">Lipoprotein</fullName>
    </recommendedName>
</protein>
<reference evidence="1 2" key="1">
    <citation type="journal article" date="2021" name="Int. J. Syst. Evol. Microbiol.">
        <title>Pseudomonas piscium sp. nov., Pseudomonas pisciculturae sp. nov., Pseudomonas mucoides sp. nov. and Pseudomonas neuropathica sp. nov. isolated from rainbow trout.</title>
        <authorList>
            <person name="Duman M."/>
            <person name="Mulet M."/>
            <person name="Altun S."/>
            <person name="Saticioglu I.B."/>
            <person name="Gomila M."/>
            <person name="Lalucat J."/>
            <person name="Garcia-Valdes E."/>
        </authorList>
    </citation>
    <scope>NUCLEOTIDE SEQUENCE [LARGE SCALE GENOMIC DNA]</scope>
    <source>
        <strain evidence="1 2">LMG 28632</strain>
    </source>
</reference>
<organism evidence="1 2">
    <name type="scientific">Pseudomonas gregormendelii</name>
    <dbReference type="NCBI Taxonomy" id="1628277"/>
    <lineage>
        <taxon>Bacteria</taxon>
        <taxon>Pseudomonadati</taxon>
        <taxon>Pseudomonadota</taxon>
        <taxon>Gammaproteobacteria</taxon>
        <taxon>Pseudomonadales</taxon>
        <taxon>Pseudomonadaceae</taxon>
        <taxon>Pseudomonas</taxon>
    </lineage>
</organism>
<evidence type="ECO:0000313" key="2">
    <source>
        <dbReference type="Proteomes" id="UP000772591"/>
    </source>
</evidence>
<gene>
    <name evidence="1" type="ORF">IMW75_20010</name>
</gene>
<sequence>MKKHIAVLAVSSLALAGCDNYKSDFQKALSQDLETTGSLCLGIKKWPIDVTVLEFKSKSLRAMTFAGLTIDGLVNVEETSIGTSSWRMPVSRYTPSEKAKPFMIGPDICWGRKELTEVVKWDGPMSNGDYKEAVVSYKYNVQPMTWIITSALPLYYPEMLQVNAGPQQARATLKLSSAGWEVK</sequence>
<dbReference type="RefSeq" id="WP_205893533.1">
    <property type="nucleotide sequence ID" value="NZ_JADEVO010000031.1"/>
</dbReference>
<dbReference type="EMBL" id="JADEVO010000031">
    <property type="protein sequence ID" value="MBN3967548.1"/>
    <property type="molecule type" value="Genomic_DNA"/>
</dbReference>
<proteinExistence type="predicted"/>
<evidence type="ECO:0000313" key="1">
    <source>
        <dbReference type="EMBL" id="MBN3967548.1"/>
    </source>
</evidence>
<comment type="caution">
    <text evidence="1">The sequence shown here is derived from an EMBL/GenBank/DDBJ whole genome shotgun (WGS) entry which is preliminary data.</text>
</comment>
<keyword evidence="2" id="KW-1185">Reference proteome</keyword>
<dbReference type="Proteomes" id="UP000772591">
    <property type="component" value="Unassembled WGS sequence"/>
</dbReference>
<evidence type="ECO:0008006" key="3">
    <source>
        <dbReference type="Google" id="ProtNLM"/>
    </source>
</evidence>
<accession>A0ABS3AKV6</accession>